<dbReference type="GeneID" id="106820057"/>
<protein>
    <submittedName>
        <fullName evidence="2">Uncharacterized protein LOC106820057</fullName>
    </submittedName>
</protein>
<evidence type="ECO:0000313" key="1">
    <source>
        <dbReference type="Proteomes" id="UP000695022"/>
    </source>
</evidence>
<accession>A0ABM1F6N0</accession>
<sequence>MENPEKDIRLKRELARRERYDRLLEAVLEYETRQDVSLMRTSLHESFPDISIETRDGLRNPHSVMASDAARRDKSLGILSQKFLMLFLVSEVGRYMFRVVPRVRAQLLYVLCRSSCERKVAPCFVVFLMPE</sequence>
<name>A0ABM1F6N0_PRICU</name>
<reference evidence="2" key="1">
    <citation type="submission" date="2025-08" db="UniProtKB">
        <authorList>
            <consortium name="RefSeq"/>
        </authorList>
    </citation>
    <scope>IDENTIFICATION</scope>
</reference>
<feature type="non-terminal residue" evidence="2">
    <location>
        <position position="131"/>
    </location>
</feature>
<evidence type="ECO:0000313" key="2">
    <source>
        <dbReference type="RefSeq" id="XP_014680101.1"/>
    </source>
</evidence>
<organism evidence="1 2">
    <name type="scientific">Priapulus caudatus</name>
    <name type="common">Priapulid worm</name>
    <dbReference type="NCBI Taxonomy" id="37621"/>
    <lineage>
        <taxon>Eukaryota</taxon>
        <taxon>Metazoa</taxon>
        <taxon>Ecdysozoa</taxon>
        <taxon>Scalidophora</taxon>
        <taxon>Priapulida</taxon>
        <taxon>Priapulimorpha</taxon>
        <taxon>Priapulimorphida</taxon>
        <taxon>Priapulidae</taxon>
        <taxon>Priapulus</taxon>
    </lineage>
</organism>
<keyword evidence="1" id="KW-1185">Reference proteome</keyword>
<dbReference type="RefSeq" id="XP_014680101.1">
    <property type="nucleotide sequence ID" value="XM_014824615.1"/>
</dbReference>
<proteinExistence type="predicted"/>
<dbReference type="Proteomes" id="UP000695022">
    <property type="component" value="Unplaced"/>
</dbReference>
<gene>
    <name evidence="2" type="primary">LOC106820057</name>
</gene>